<sequence length="172" mass="18743">MPQPLDRPPFHQVSADKSDDETGASTVSTATQADDVRESDEEFVERDSETEHSAEDYQDQTTMSEGSSEHWDEDLEDDGDEHGEHGLEGDDHVADDNVDNDHGQDTEEWLDHSPVDITQVLEATSLHVSPIACLSVVLHSLDMHKGDAVNHARDARGGGAEAEDSPTRGTGE</sequence>
<proteinExistence type="predicted"/>
<comment type="caution">
    <text evidence="2">The sequence shown here is derived from an EMBL/GenBank/DDBJ whole genome shotgun (WGS) entry which is preliminary data.</text>
</comment>
<feature type="compositionally biased region" description="Basic and acidic residues" evidence="1">
    <location>
        <begin position="82"/>
        <end position="111"/>
    </location>
</feature>
<feature type="compositionally biased region" description="Basic and acidic residues" evidence="1">
    <location>
        <begin position="45"/>
        <end position="55"/>
    </location>
</feature>
<accession>A0ABR0JUE4</accession>
<gene>
    <name evidence="2" type="ORF">LTR24_010262</name>
</gene>
<feature type="region of interest" description="Disordered" evidence="1">
    <location>
        <begin position="1"/>
        <end position="111"/>
    </location>
</feature>
<organism evidence="2 3">
    <name type="scientific">Lithohypha guttulata</name>
    <dbReference type="NCBI Taxonomy" id="1690604"/>
    <lineage>
        <taxon>Eukaryota</taxon>
        <taxon>Fungi</taxon>
        <taxon>Dikarya</taxon>
        <taxon>Ascomycota</taxon>
        <taxon>Pezizomycotina</taxon>
        <taxon>Eurotiomycetes</taxon>
        <taxon>Chaetothyriomycetidae</taxon>
        <taxon>Chaetothyriales</taxon>
        <taxon>Trichomeriaceae</taxon>
        <taxon>Lithohypha</taxon>
    </lineage>
</organism>
<keyword evidence="3" id="KW-1185">Reference proteome</keyword>
<feature type="compositionally biased region" description="Acidic residues" evidence="1">
    <location>
        <begin position="71"/>
        <end position="81"/>
    </location>
</feature>
<feature type="region of interest" description="Disordered" evidence="1">
    <location>
        <begin position="150"/>
        <end position="172"/>
    </location>
</feature>
<name>A0ABR0JUE4_9EURO</name>
<protein>
    <submittedName>
        <fullName evidence="2">Uncharacterized protein</fullName>
    </submittedName>
</protein>
<dbReference type="Proteomes" id="UP001345013">
    <property type="component" value="Unassembled WGS sequence"/>
</dbReference>
<feature type="compositionally biased region" description="Polar residues" evidence="1">
    <location>
        <begin position="23"/>
        <end position="32"/>
    </location>
</feature>
<evidence type="ECO:0000313" key="2">
    <source>
        <dbReference type="EMBL" id="KAK5073425.1"/>
    </source>
</evidence>
<evidence type="ECO:0000313" key="3">
    <source>
        <dbReference type="Proteomes" id="UP001345013"/>
    </source>
</evidence>
<dbReference type="EMBL" id="JAVRRG010000294">
    <property type="protein sequence ID" value="KAK5073425.1"/>
    <property type="molecule type" value="Genomic_DNA"/>
</dbReference>
<evidence type="ECO:0000256" key="1">
    <source>
        <dbReference type="SAM" id="MobiDB-lite"/>
    </source>
</evidence>
<reference evidence="2 3" key="1">
    <citation type="submission" date="2023-08" db="EMBL/GenBank/DDBJ databases">
        <title>Black Yeasts Isolated from many extreme environments.</title>
        <authorList>
            <person name="Coleine C."/>
            <person name="Stajich J.E."/>
            <person name="Selbmann L."/>
        </authorList>
    </citation>
    <scope>NUCLEOTIDE SEQUENCE [LARGE SCALE GENOMIC DNA]</scope>
    <source>
        <strain evidence="2 3">CCFEE 5885</strain>
    </source>
</reference>